<feature type="compositionally biased region" description="Pro residues" evidence="3">
    <location>
        <begin position="145"/>
        <end position="180"/>
    </location>
</feature>
<dbReference type="SUPFAM" id="SSF49265">
    <property type="entry name" value="Fibronectin type III"/>
    <property type="match status" value="1"/>
</dbReference>
<dbReference type="Gene3D" id="2.60.40.10">
    <property type="entry name" value="Immunoglobulins"/>
    <property type="match status" value="1"/>
</dbReference>
<dbReference type="RefSeq" id="WP_167925238.1">
    <property type="nucleotide sequence ID" value="NZ_JAATVY010000006.1"/>
</dbReference>
<sequence>MSVPDHLTAAVHDARALAARGDLRGAQALLERVLDPAATVLGPDHAEVLTGTRLLASLHRRLGDLAHARRLLEDALAAGHFTLGEDSPHLLPLSYDLATLADELGNRHEARRNFGVLLRHGPAVLGADHEYVRAARRYLDGAAAPGPPPPAAPPAAPSPAAPPAVPPLPSAPATFPPSAPPSRAQRDDAHHHSRVPMLALVLIAAMALAGGGIAAFLVFHAPGGGRGPVPGPSAATPPDALKPPGDLTLRDEGTSITLAWTDPTHGAAPFVIAGGRSDNAPIPLGSVESGKNTYTLSGINTRADYCFLVAVVYSPQHTVPSRLICTRRGASPSTNRRPAN</sequence>
<name>A0ABX0XWP5_9ACTN</name>
<keyword evidence="1" id="KW-0326">Glycosidase</keyword>
<proteinExistence type="predicted"/>
<organism evidence="5 6">
    <name type="scientific">Planosporangium thailandense</name>
    <dbReference type="NCBI Taxonomy" id="765197"/>
    <lineage>
        <taxon>Bacteria</taxon>
        <taxon>Bacillati</taxon>
        <taxon>Actinomycetota</taxon>
        <taxon>Actinomycetes</taxon>
        <taxon>Micromonosporales</taxon>
        <taxon>Micromonosporaceae</taxon>
        <taxon>Planosporangium</taxon>
    </lineage>
</organism>
<gene>
    <name evidence="5" type="ORF">HC031_11480</name>
</gene>
<dbReference type="InterPro" id="IPR036116">
    <property type="entry name" value="FN3_sf"/>
</dbReference>
<keyword evidence="1" id="KW-0378">Hydrolase</keyword>
<dbReference type="InterPro" id="IPR003961">
    <property type="entry name" value="FN3_dom"/>
</dbReference>
<dbReference type="CDD" id="cd00063">
    <property type="entry name" value="FN3"/>
    <property type="match status" value="1"/>
</dbReference>
<dbReference type="Pfam" id="PF13424">
    <property type="entry name" value="TPR_12"/>
    <property type="match status" value="1"/>
</dbReference>
<dbReference type="Proteomes" id="UP000722989">
    <property type="component" value="Unassembled WGS sequence"/>
</dbReference>
<evidence type="ECO:0000256" key="2">
    <source>
        <dbReference type="ARBA" id="ARBA00023326"/>
    </source>
</evidence>
<feature type="region of interest" description="Disordered" evidence="3">
    <location>
        <begin position="142"/>
        <end position="191"/>
    </location>
</feature>
<protein>
    <submittedName>
        <fullName evidence="5">Tetratricopeptide repeat protein</fullName>
    </submittedName>
</protein>
<keyword evidence="2" id="KW-0119">Carbohydrate metabolism</keyword>
<comment type="caution">
    <text evidence="5">The sequence shown here is derived from an EMBL/GenBank/DDBJ whole genome shotgun (WGS) entry which is preliminary data.</text>
</comment>
<keyword evidence="2" id="KW-0624">Polysaccharide degradation</keyword>
<dbReference type="Gene3D" id="1.25.40.10">
    <property type="entry name" value="Tetratricopeptide repeat domain"/>
    <property type="match status" value="1"/>
</dbReference>
<evidence type="ECO:0000256" key="1">
    <source>
        <dbReference type="ARBA" id="ARBA00023295"/>
    </source>
</evidence>
<evidence type="ECO:0000313" key="6">
    <source>
        <dbReference type="Proteomes" id="UP000722989"/>
    </source>
</evidence>
<keyword evidence="4" id="KW-1133">Transmembrane helix</keyword>
<dbReference type="EMBL" id="JAATVY010000006">
    <property type="protein sequence ID" value="NJC70327.1"/>
    <property type="molecule type" value="Genomic_DNA"/>
</dbReference>
<feature type="transmembrane region" description="Helical" evidence="4">
    <location>
        <begin position="197"/>
        <end position="219"/>
    </location>
</feature>
<evidence type="ECO:0000256" key="4">
    <source>
        <dbReference type="SAM" id="Phobius"/>
    </source>
</evidence>
<dbReference type="InterPro" id="IPR011990">
    <property type="entry name" value="TPR-like_helical_dom_sf"/>
</dbReference>
<reference evidence="5 6" key="1">
    <citation type="submission" date="2020-03" db="EMBL/GenBank/DDBJ databases">
        <title>WGS of the type strain of Planosporangium spp.</title>
        <authorList>
            <person name="Thawai C."/>
        </authorList>
    </citation>
    <scope>NUCLEOTIDE SEQUENCE [LARGE SCALE GENOMIC DNA]</scope>
    <source>
        <strain evidence="5 6">TBRC 5610</strain>
    </source>
</reference>
<keyword evidence="4" id="KW-0472">Membrane</keyword>
<evidence type="ECO:0000256" key="3">
    <source>
        <dbReference type="SAM" id="MobiDB-lite"/>
    </source>
</evidence>
<accession>A0ABX0XWP5</accession>
<evidence type="ECO:0000313" key="5">
    <source>
        <dbReference type="EMBL" id="NJC70327.1"/>
    </source>
</evidence>
<keyword evidence="4" id="KW-0812">Transmembrane</keyword>
<dbReference type="SUPFAM" id="SSF48452">
    <property type="entry name" value="TPR-like"/>
    <property type="match status" value="1"/>
</dbReference>
<keyword evidence="6" id="KW-1185">Reference proteome</keyword>
<dbReference type="InterPro" id="IPR013783">
    <property type="entry name" value="Ig-like_fold"/>
</dbReference>